<dbReference type="Pfam" id="PF00226">
    <property type="entry name" value="DnaJ"/>
    <property type="match status" value="1"/>
</dbReference>
<dbReference type="PANTHER" id="PTHR45090:SF3">
    <property type="entry name" value="OS09G0368800 PROTEIN"/>
    <property type="match status" value="1"/>
</dbReference>
<reference evidence="2" key="2">
    <citation type="submission" date="2021-12" db="EMBL/GenBank/DDBJ databases">
        <title>Resequencing data analysis of finger millet.</title>
        <authorList>
            <person name="Hatakeyama M."/>
            <person name="Aluri S."/>
            <person name="Balachadran M.T."/>
            <person name="Sivarajan S.R."/>
            <person name="Poveda L."/>
            <person name="Shimizu-Inatsugi R."/>
            <person name="Schlapbach R."/>
            <person name="Sreeman S.M."/>
            <person name="Shimizu K.K."/>
        </authorList>
    </citation>
    <scope>NUCLEOTIDE SEQUENCE</scope>
</reference>
<reference evidence="2" key="1">
    <citation type="journal article" date="2018" name="DNA Res.">
        <title>Multiple hybrid de novo genome assembly of finger millet, an orphan allotetraploid crop.</title>
        <authorList>
            <person name="Hatakeyama M."/>
            <person name="Aluri S."/>
            <person name="Balachadran M.T."/>
            <person name="Sivarajan S.R."/>
            <person name="Patrignani A."/>
            <person name="Gruter S."/>
            <person name="Poveda L."/>
            <person name="Shimizu-Inatsugi R."/>
            <person name="Baeten J."/>
            <person name="Francoijs K.J."/>
            <person name="Nataraja K.N."/>
            <person name="Reddy Y.A.N."/>
            <person name="Phadnis S."/>
            <person name="Ravikumar R.L."/>
            <person name="Schlapbach R."/>
            <person name="Sreeman S.M."/>
            <person name="Shimizu K.K."/>
        </authorList>
    </citation>
    <scope>NUCLEOTIDE SEQUENCE</scope>
</reference>
<accession>A0AAV5CLD1</accession>
<dbReference type="PROSITE" id="PS50076">
    <property type="entry name" value="DNAJ_2"/>
    <property type="match status" value="1"/>
</dbReference>
<dbReference type="CDD" id="cd06257">
    <property type="entry name" value="DnaJ"/>
    <property type="match status" value="1"/>
</dbReference>
<dbReference type="PRINTS" id="PR00625">
    <property type="entry name" value="JDOMAIN"/>
</dbReference>
<evidence type="ECO:0000259" key="1">
    <source>
        <dbReference type="PROSITE" id="PS50076"/>
    </source>
</evidence>
<dbReference type="GO" id="GO:0005783">
    <property type="term" value="C:endoplasmic reticulum"/>
    <property type="evidence" value="ECO:0007669"/>
    <property type="project" value="UniProtKB-ARBA"/>
</dbReference>
<name>A0AAV5CLD1_ELECO</name>
<evidence type="ECO:0000313" key="3">
    <source>
        <dbReference type="Proteomes" id="UP001054889"/>
    </source>
</evidence>
<keyword evidence="3" id="KW-1185">Reference proteome</keyword>
<evidence type="ECO:0000313" key="2">
    <source>
        <dbReference type="EMBL" id="GJM98960.1"/>
    </source>
</evidence>
<dbReference type="InterPro" id="IPR001623">
    <property type="entry name" value="DnaJ_domain"/>
</dbReference>
<dbReference type="GO" id="GO:0009507">
    <property type="term" value="C:chloroplast"/>
    <property type="evidence" value="ECO:0007669"/>
    <property type="project" value="TreeGrafter"/>
</dbReference>
<feature type="domain" description="J" evidence="1">
    <location>
        <begin position="45"/>
        <end position="114"/>
    </location>
</feature>
<dbReference type="Proteomes" id="UP001054889">
    <property type="component" value="Unassembled WGS sequence"/>
</dbReference>
<dbReference type="InterPro" id="IPR036869">
    <property type="entry name" value="J_dom_sf"/>
</dbReference>
<dbReference type="Gene3D" id="1.10.287.110">
    <property type="entry name" value="DnaJ domain"/>
    <property type="match status" value="1"/>
</dbReference>
<dbReference type="SMART" id="SM00271">
    <property type="entry name" value="DnaJ"/>
    <property type="match status" value="1"/>
</dbReference>
<dbReference type="EMBL" id="BQKI01000007">
    <property type="protein sequence ID" value="GJM98960.1"/>
    <property type="molecule type" value="Genomic_DNA"/>
</dbReference>
<proteinExistence type="predicted"/>
<dbReference type="SUPFAM" id="SSF46565">
    <property type="entry name" value="Chaperone J-domain"/>
    <property type="match status" value="1"/>
</dbReference>
<protein>
    <recommendedName>
        <fullName evidence="1">J domain-containing protein</fullName>
    </recommendedName>
</protein>
<comment type="caution">
    <text evidence="2">The sequence shown here is derived from an EMBL/GenBank/DDBJ whole genome shotgun (WGS) entry which is preliminary data.</text>
</comment>
<sequence>MARCVGSISNAAVIGRNRSRRVTAAAAAATTDRAGSVCSAKKKSDYYKVLSLEHSPAIGAEAIKRAYRRLALQCHPDVCPPSRRAESTEFFLELRRAYETLSDPAQRLRYDAELRRSCGQAGGGEGVGRRVRQGRVGGAALRAARARSERRQRARAAGTVWRARDVCAGGALVRCLTRRDSSHRIASAFYWGARLISAK</sequence>
<dbReference type="InterPro" id="IPR053232">
    <property type="entry name" value="DnaJ_C/III_chloroplastic"/>
</dbReference>
<organism evidence="2 3">
    <name type="scientific">Eleusine coracana subsp. coracana</name>
    <dbReference type="NCBI Taxonomy" id="191504"/>
    <lineage>
        <taxon>Eukaryota</taxon>
        <taxon>Viridiplantae</taxon>
        <taxon>Streptophyta</taxon>
        <taxon>Embryophyta</taxon>
        <taxon>Tracheophyta</taxon>
        <taxon>Spermatophyta</taxon>
        <taxon>Magnoliopsida</taxon>
        <taxon>Liliopsida</taxon>
        <taxon>Poales</taxon>
        <taxon>Poaceae</taxon>
        <taxon>PACMAD clade</taxon>
        <taxon>Chloridoideae</taxon>
        <taxon>Cynodonteae</taxon>
        <taxon>Eleusininae</taxon>
        <taxon>Eleusine</taxon>
    </lineage>
</organism>
<dbReference type="PANTHER" id="PTHR45090">
    <property type="entry name" value="CHAPERONE PROTEIN DNAJ 20 CHLOROPLASTIC"/>
    <property type="match status" value="1"/>
</dbReference>
<gene>
    <name evidence="2" type="primary">ga16014</name>
    <name evidence="2" type="ORF">PR202_ga16014</name>
</gene>
<dbReference type="AlphaFoldDB" id="A0AAV5CLD1"/>